<reference evidence="2 3" key="1">
    <citation type="submission" date="2022-06" db="EMBL/GenBank/DDBJ databases">
        <title>Isolation of gut microbiota from human fecal samples.</title>
        <authorList>
            <person name="Pamer E.G."/>
            <person name="Barat B."/>
            <person name="Waligurski E."/>
            <person name="Medina S."/>
            <person name="Paddock L."/>
            <person name="Mostad J."/>
        </authorList>
    </citation>
    <scope>NUCLEOTIDE SEQUENCE [LARGE SCALE GENOMIC DNA]</scope>
    <source>
        <strain evidence="2 3">DFI.9.90</strain>
    </source>
</reference>
<dbReference type="EMBL" id="JANFYT010000007">
    <property type="protein sequence ID" value="MCQ4813672.1"/>
    <property type="molecule type" value="Genomic_DNA"/>
</dbReference>
<accession>A0AAW5JZR5</accession>
<gene>
    <name evidence="2" type="ORF">NE630_04430</name>
</gene>
<comment type="caution">
    <text evidence="2">The sequence shown here is derived from an EMBL/GenBank/DDBJ whole genome shotgun (WGS) entry which is preliminary data.</text>
</comment>
<evidence type="ECO:0000256" key="1">
    <source>
        <dbReference type="SAM" id="SignalP"/>
    </source>
</evidence>
<keyword evidence="3" id="KW-1185">Reference proteome</keyword>
<evidence type="ECO:0000313" key="3">
    <source>
        <dbReference type="Proteomes" id="UP001205919"/>
    </source>
</evidence>
<protein>
    <submittedName>
        <fullName evidence="2">Uncharacterized protein</fullName>
    </submittedName>
</protein>
<dbReference type="AlphaFoldDB" id="A0AAW5JZR5"/>
<proteinExistence type="predicted"/>
<dbReference type="Proteomes" id="UP001205919">
    <property type="component" value="Unassembled WGS sequence"/>
</dbReference>
<name>A0AAW5JZR5_9BACT</name>
<feature type="chain" id="PRO_5043341483" evidence="1">
    <location>
        <begin position="26"/>
        <end position="128"/>
    </location>
</feature>
<dbReference type="RefSeq" id="WP_008708516.1">
    <property type="nucleotide sequence ID" value="NZ_CABKQM010000001.1"/>
</dbReference>
<keyword evidence="1" id="KW-0732">Signal</keyword>
<organism evidence="2 3">
    <name type="scientific">Cloacibacillus evryensis</name>
    <dbReference type="NCBI Taxonomy" id="508460"/>
    <lineage>
        <taxon>Bacteria</taxon>
        <taxon>Thermotogati</taxon>
        <taxon>Synergistota</taxon>
        <taxon>Synergistia</taxon>
        <taxon>Synergistales</taxon>
        <taxon>Synergistaceae</taxon>
        <taxon>Cloacibacillus</taxon>
    </lineage>
</organism>
<evidence type="ECO:0000313" key="2">
    <source>
        <dbReference type="EMBL" id="MCQ4813672.1"/>
    </source>
</evidence>
<sequence>MRRKIFILLAAALISAFMAAGTLYAAECSEGGAPLEIVNKSGREITGLFLSQTGRESWSPNRLSGPLAAGASASCDIGRDRILGLSDLKLTLKEGGEIIWRRLPILEIFSITADDKLEPRYERIKLGS</sequence>
<feature type="signal peptide" evidence="1">
    <location>
        <begin position="1"/>
        <end position="25"/>
    </location>
</feature>